<dbReference type="PRINTS" id="PR00080">
    <property type="entry name" value="SDRFAMILY"/>
</dbReference>
<dbReference type="Pfam" id="PF00106">
    <property type="entry name" value="adh_short"/>
    <property type="match status" value="1"/>
</dbReference>
<dbReference type="SUPFAM" id="SSF51735">
    <property type="entry name" value="NAD(P)-binding Rossmann-fold domains"/>
    <property type="match status" value="1"/>
</dbReference>
<dbReference type="EMBL" id="LOHF01000027">
    <property type="protein sequence ID" value="OUM71438.1"/>
    <property type="molecule type" value="Genomic_DNA"/>
</dbReference>
<gene>
    <name evidence="5" type="ORF">AUC60_23585</name>
</gene>
<organism evidence="5 6">
    <name type="scientific">Pseudomonas caspiana</name>
    <dbReference type="NCBI Taxonomy" id="1451454"/>
    <lineage>
        <taxon>Bacteria</taxon>
        <taxon>Pseudomonadati</taxon>
        <taxon>Pseudomonadota</taxon>
        <taxon>Gammaproteobacteria</taxon>
        <taxon>Pseudomonadales</taxon>
        <taxon>Pseudomonadaceae</taxon>
        <taxon>Pseudomonas</taxon>
    </lineage>
</organism>
<evidence type="ECO:0000256" key="3">
    <source>
        <dbReference type="RuleBase" id="RU000363"/>
    </source>
</evidence>
<dbReference type="PANTHER" id="PTHR43658:SF8">
    <property type="entry name" value="17-BETA-HYDROXYSTEROID DEHYDROGENASE 14-RELATED"/>
    <property type="match status" value="1"/>
</dbReference>
<reference evidence="5 6" key="1">
    <citation type="journal article" date="2017" name="Syst. Appl. Microbiol.">
        <title>Pseudomonas caspiana sp. nov., a citrus pathogen in the Pseudomonas syringae phylogenetic group.</title>
        <authorList>
            <person name="Busquets A."/>
            <person name="Gomila M."/>
            <person name="Beiki F."/>
            <person name="Mulet M."/>
            <person name="Rahimian H."/>
            <person name="Garcia-Valdes E."/>
            <person name="Lalucat J."/>
        </authorList>
    </citation>
    <scope>NUCLEOTIDE SEQUENCE [LARGE SCALE GENOMIC DNA]</scope>
    <source>
        <strain evidence="5 6">FBF102</strain>
    </source>
</reference>
<evidence type="ECO:0000313" key="5">
    <source>
        <dbReference type="EMBL" id="OUM71438.1"/>
    </source>
</evidence>
<dbReference type="InterPro" id="IPR002347">
    <property type="entry name" value="SDR_fam"/>
</dbReference>
<dbReference type="InterPro" id="IPR036291">
    <property type="entry name" value="NAD(P)-bd_dom_sf"/>
</dbReference>
<keyword evidence="2" id="KW-0560">Oxidoreductase</keyword>
<comment type="similarity">
    <text evidence="1 3">Belongs to the short-chain dehydrogenases/reductases (SDR) family.</text>
</comment>
<dbReference type="SMART" id="SM00822">
    <property type="entry name" value="PKS_KR"/>
    <property type="match status" value="1"/>
</dbReference>
<protein>
    <submittedName>
        <fullName evidence="5">3-hydroxy-2-methylbutyryl-CoA dehydrogenase</fullName>
    </submittedName>
</protein>
<sequence length="255" mass="26443">MDICDKVFLVSGGASGLGAATAQMLVNAGARVVLADLNAEALATQADKMGANVRAVVTDVSQEASAQAAVQACIEAFGALHGLVNCAGIVGAQKILGKEGPHDLSGFRRVIDVNLIGTFNLLRLASEAMSRDTADEVGERGVIINTASVAAYDGQIGQAAYAASKGAIVSMTLPAARELARFGIRVMTIAPGIFETPMMAGMTPQVRESLAAGVPFPQRLGKPDEYAALVRHIIENPMLNGEVIRLDGALRMAAR</sequence>
<dbReference type="CDD" id="cd05371">
    <property type="entry name" value="HSD10-like_SDR_c"/>
    <property type="match status" value="1"/>
</dbReference>
<keyword evidence="6" id="KW-1185">Reference proteome</keyword>
<proteinExistence type="inferred from homology"/>
<dbReference type="Gene3D" id="3.40.50.720">
    <property type="entry name" value="NAD(P)-binding Rossmann-like Domain"/>
    <property type="match status" value="1"/>
</dbReference>
<evidence type="ECO:0000256" key="1">
    <source>
        <dbReference type="ARBA" id="ARBA00006484"/>
    </source>
</evidence>
<feature type="domain" description="Ketoreductase" evidence="4">
    <location>
        <begin position="6"/>
        <end position="192"/>
    </location>
</feature>
<dbReference type="FunFam" id="3.40.50.720:FF:000215">
    <property type="entry name" value="3-hydroxyacyl-CoA dehydrogenase type-2"/>
    <property type="match status" value="1"/>
</dbReference>
<evidence type="ECO:0000313" key="6">
    <source>
        <dbReference type="Proteomes" id="UP000195440"/>
    </source>
</evidence>
<dbReference type="Proteomes" id="UP000195440">
    <property type="component" value="Unassembled WGS sequence"/>
</dbReference>
<dbReference type="InterPro" id="IPR020904">
    <property type="entry name" value="Sc_DH/Rdtase_CS"/>
</dbReference>
<name>A0A1Y3NV09_9PSED</name>
<accession>A0A1Y3NV09</accession>
<dbReference type="GO" id="GO:0016491">
    <property type="term" value="F:oxidoreductase activity"/>
    <property type="evidence" value="ECO:0007669"/>
    <property type="project" value="UniProtKB-KW"/>
</dbReference>
<evidence type="ECO:0000259" key="4">
    <source>
        <dbReference type="SMART" id="SM00822"/>
    </source>
</evidence>
<evidence type="ECO:0000256" key="2">
    <source>
        <dbReference type="ARBA" id="ARBA00023002"/>
    </source>
</evidence>
<dbReference type="OrthoDB" id="9794138at2"/>
<comment type="caution">
    <text evidence="5">The sequence shown here is derived from an EMBL/GenBank/DDBJ whole genome shotgun (WGS) entry which is preliminary data.</text>
</comment>
<dbReference type="PRINTS" id="PR00081">
    <property type="entry name" value="GDHRDH"/>
</dbReference>
<dbReference type="InterPro" id="IPR057326">
    <property type="entry name" value="KR_dom"/>
</dbReference>
<dbReference type="PROSITE" id="PS00061">
    <property type="entry name" value="ADH_SHORT"/>
    <property type="match status" value="1"/>
</dbReference>
<dbReference type="PANTHER" id="PTHR43658">
    <property type="entry name" value="SHORT-CHAIN DEHYDROGENASE/REDUCTASE"/>
    <property type="match status" value="1"/>
</dbReference>
<dbReference type="RefSeq" id="WP_087273519.1">
    <property type="nucleotide sequence ID" value="NZ_JBJGBV010000001.1"/>
</dbReference>
<dbReference type="AlphaFoldDB" id="A0A1Y3NV09"/>